<proteinExistence type="predicted"/>
<feature type="region of interest" description="Disordered" evidence="1">
    <location>
        <begin position="219"/>
        <end position="260"/>
    </location>
</feature>
<dbReference type="OrthoDB" id="1931494at2759"/>
<accession>A0A0M0K828</accession>
<feature type="compositionally biased region" description="Basic residues" evidence="1">
    <location>
        <begin position="228"/>
        <end position="260"/>
    </location>
</feature>
<dbReference type="EMBL" id="JWZX01001027">
    <property type="protein sequence ID" value="KOO34975.1"/>
    <property type="molecule type" value="Genomic_DNA"/>
</dbReference>
<dbReference type="AlphaFoldDB" id="A0A0M0K828"/>
<evidence type="ECO:0008006" key="4">
    <source>
        <dbReference type="Google" id="ProtNLM"/>
    </source>
</evidence>
<evidence type="ECO:0000256" key="1">
    <source>
        <dbReference type="SAM" id="MobiDB-lite"/>
    </source>
</evidence>
<evidence type="ECO:0000313" key="3">
    <source>
        <dbReference type="Proteomes" id="UP000037460"/>
    </source>
</evidence>
<dbReference type="GO" id="GO:0003677">
    <property type="term" value="F:DNA binding"/>
    <property type="evidence" value="ECO:0007669"/>
    <property type="project" value="InterPro"/>
</dbReference>
<protein>
    <recommendedName>
        <fullName evidence="4">AP2/ERF domain-containing protein</fullName>
    </recommendedName>
</protein>
<dbReference type="InterPro" id="IPR016177">
    <property type="entry name" value="DNA-bd_dom_sf"/>
</dbReference>
<reference evidence="3" key="1">
    <citation type="journal article" date="2015" name="PLoS Genet.">
        <title>Genome Sequence and Transcriptome Analyses of Chrysochromulina tobin: Metabolic Tools for Enhanced Algal Fitness in the Prominent Order Prymnesiales (Haptophyceae).</title>
        <authorList>
            <person name="Hovde B.T."/>
            <person name="Deodato C.R."/>
            <person name="Hunsperger H.M."/>
            <person name="Ryken S.A."/>
            <person name="Yost W."/>
            <person name="Jha R.K."/>
            <person name="Patterson J."/>
            <person name="Monnat R.J. Jr."/>
            <person name="Barlow S.B."/>
            <person name="Starkenburg S.R."/>
            <person name="Cattolico R.A."/>
        </authorList>
    </citation>
    <scope>NUCLEOTIDE SEQUENCE</scope>
    <source>
        <strain evidence="3">CCMP291</strain>
    </source>
</reference>
<dbReference type="SUPFAM" id="SSF54171">
    <property type="entry name" value="DNA-binding domain"/>
    <property type="match status" value="1"/>
</dbReference>
<evidence type="ECO:0000313" key="2">
    <source>
        <dbReference type="EMBL" id="KOO34975.1"/>
    </source>
</evidence>
<organism evidence="2 3">
    <name type="scientific">Chrysochromulina tobinii</name>
    <dbReference type="NCBI Taxonomy" id="1460289"/>
    <lineage>
        <taxon>Eukaryota</taxon>
        <taxon>Haptista</taxon>
        <taxon>Haptophyta</taxon>
        <taxon>Prymnesiophyceae</taxon>
        <taxon>Prymnesiales</taxon>
        <taxon>Chrysochromulinaceae</taxon>
        <taxon>Chrysochromulina</taxon>
    </lineage>
</organism>
<sequence>MFATPEEAALCHARHIGAERAAAWAAEARGRGQQPLTADEVRAAAVAEGLELVPSSSNKTGFRGVFNTRGKYFSSISENGKVRHFPCCATPEEAALCLARYIGPERAAAEAVEARVAAPQPLSADEARATAAAEGLELVPSSGNVTGFKGVYKGKRKYGVMIRENGKEHHLGRFATPEEAALCYARYIGPERAAAWAAEARVAAPQPLTADEARAAAAAEGLELVPSRRSRSRRTRPGRPRRPRGSSSCRRRAMRRVSGA</sequence>
<keyword evidence="3" id="KW-1185">Reference proteome</keyword>
<gene>
    <name evidence="2" type="ORF">Ctob_015845</name>
</gene>
<comment type="caution">
    <text evidence="2">The sequence shown here is derived from an EMBL/GenBank/DDBJ whole genome shotgun (WGS) entry which is preliminary data.</text>
</comment>
<name>A0A0M0K828_9EUKA</name>
<dbReference type="Proteomes" id="UP000037460">
    <property type="component" value="Unassembled WGS sequence"/>
</dbReference>